<dbReference type="RefSeq" id="WP_338226750.1">
    <property type="nucleotide sequence ID" value="NZ_BTPE01000001.1"/>
</dbReference>
<protein>
    <recommendedName>
        <fullName evidence="3">DUF4625 domain-containing protein</fullName>
    </recommendedName>
</protein>
<name>A0ABQ6PVB6_9BACT</name>
<gene>
    <name evidence="1" type="ORF">Ataiwa_01730</name>
</gene>
<comment type="caution">
    <text evidence="1">The sequence shown here is derived from an EMBL/GenBank/DDBJ whole genome shotgun (WGS) entry which is preliminary data.</text>
</comment>
<dbReference type="EMBL" id="BTPE01000001">
    <property type="protein sequence ID" value="GMQ31901.1"/>
    <property type="molecule type" value="Genomic_DNA"/>
</dbReference>
<reference evidence="1 2" key="1">
    <citation type="submission" date="2023-08" db="EMBL/GenBank/DDBJ databases">
        <title>Draft genome sequence of Algoriphagus taiwanensis.</title>
        <authorList>
            <person name="Takatani N."/>
            <person name="Hosokawa M."/>
            <person name="Sawabe T."/>
        </authorList>
    </citation>
    <scope>NUCLEOTIDE SEQUENCE [LARGE SCALE GENOMIC DNA]</scope>
    <source>
        <strain evidence="1 2">JCM 19755</strain>
    </source>
</reference>
<accession>A0ABQ6PVB6</accession>
<dbReference type="Proteomes" id="UP001307705">
    <property type="component" value="Unassembled WGS sequence"/>
</dbReference>
<proteinExistence type="predicted"/>
<evidence type="ECO:0000313" key="2">
    <source>
        <dbReference type="Proteomes" id="UP001307705"/>
    </source>
</evidence>
<sequence>MKHQKINLIALALLGITYLGSCSDSGEPQDLQAPEIGPIPGMASISPGVGQIFSFGEKAADVSFRVADPQGIQEILLDIHGGFDGHSHGRLLNSFERLNLRKIFQSNASDPRLVIESGSPEVRIDPYQVIWEGQGSEIQGNILAGPYHITISATDVNGNQTSFADGSNYHTTFYIQRPYAPSIEMDGGATSISGRAGSPLEMDGFIQTTTHPLSTPLKFIWMRLTNQDRFDEKEGGNAQVQVFGEQIFGESSWRNLKGNSLPSSERVNLRTLSENQSMMIPTGQNQLILIIWAEDMAGNVTRKAIPVRVG</sequence>
<evidence type="ECO:0008006" key="3">
    <source>
        <dbReference type="Google" id="ProtNLM"/>
    </source>
</evidence>
<organism evidence="1 2">
    <name type="scientific">Algoriphagus taiwanensis</name>
    <dbReference type="NCBI Taxonomy" id="1445656"/>
    <lineage>
        <taxon>Bacteria</taxon>
        <taxon>Pseudomonadati</taxon>
        <taxon>Bacteroidota</taxon>
        <taxon>Cytophagia</taxon>
        <taxon>Cytophagales</taxon>
        <taxon>Cyclobacteriaceae</taxon>
        <taxon>Algoriphagus</taxon>
    </lineage>
</organism>
<keyword evidence="2" id="KW-1185">Reference proteome</keyword>
<evidence type="ECO:0000313" key="1">
    <source>
        <dbReference type="EMBL" id="GMQ31901.1"/>
    </source>
</evidence>